<dbReference type="InterPro" id="IPR011055">
    <property type="entry name" value="Dup_hybrid_motif"/>
</dbReference>
<comment type="caution">
    <text evidence="10">The sequence shown here is derived from an EMBL/GenBank/DDBJ whole genome shotgun (WGS) entry which is preliminary data.</text>
</comment>
<keyword evidence="6" id="KW-0862">Zinc</keyword>
<dbReference type="CDD" id="cd12797">
    <property type="entry name" value="M23_peptidase"/>
    <property type="match status" value="1"/>
</dbReference>
<feature type="domain" description="M23ase beta-sheet core" evidence="8">
    <location>
        <begin position="303"/>
        <end position="399"/>
    </location>
</feature>
<name>A0A848GDK0_9RHOO</name>
<evidence type="ECO:0000256" key="2">
    <source>
        <dbReference type="ARBA" id="ARBA00004196"/>
    </source>
</evidence>
<dbReference type="Pfam" id="PF19425">
    <property type="entry name" value="Csd3_N2"/>
    <property type="match status" value="1"/>
</dbReference>
<comment type="subcellular location">
    <subcellularLocation>
        <location evidence="2">Cell envelope</location>
    </subcellularLocation>
</comment>
<keyword evidence="5" id="KW-0378">Hydrolase</keyword>
<dbReference type="SUPFAM" id="SSF51261">
    <property type="entry name" value="Duplicated hybrid motif"/>
    <property type="match status" value="1"/>
</dbReference>
<dbReference type="InterPro" id="IPR050570">
    <property type="entry name" value="Cell_wall_metabolism_enzyme"/>
</dbReference>
<keyword evidence="7" id="KW-0482">Metalloprotease</keyword>
<gene>
    <name evidence="10" type="ORF">HHL15_22220</name>
</gene>
<dbReference type="Gene3D" id="3.10.450.350">
    <property type="match status" value="2"/>
</dbReference>
<accession>A0A848GDK0</accession>
<proteinExistence type="predicted"/>
<feature type="domain" description="Csd3-like second N-terminal" evidence="9">
    <location>
        <begin position="173"/>
        <end position="291"/>
    </location>
</feature>
<dbReference type="Gene3D" id="2.70.70.10">
    <property type="entry name" value="Glucose Permease (Domain IIA)"/>
    <property type="match status" value="1"/>
</dbReference>
<dbReference type="GO" id="GO:0004222">
    <property type="term" value="F:metalloendopeptidase activity"/>
    <property type="evidence" value="ECO:0007669"/>
    <property type="project" value="TreeGrafter"/>
</dbReference>
<dbReference type="Pfam" id="PF01551">
    <property type="entry name" value="Peptidase_M23"/>
    <property type="match status" value="1"/>
</dbReference>
<evidence type="ECO:0000313" key="11">
    <source>
        <dbReference type="Proteomes" id="UP000580043"/>
    </source>
</evidence>
<dbReference type="PANTHER" id="PTHR21666">
    <property type="entry name" value="PEPTIDASE-RELATED"/>
    <property type="match status" value="1"/>
</dbReference>
<dbReference type="PANTHER" id="PTHR21666:SF288">
    <property type="entry name" value="CELL DIVISION PROTEIN YTFB"/>
    <property type="match status" value="1"/>
</dbReference>
<dbReference type="Proteomes" id="UP000580043">
    <property type="component" value="Unassembled WGS sequence"/>
</dbReference>
<sequence length="441" mass="47789">MLGEKWLILAHLKMLRESTPARRWSLSGLALASAAGMATAIAVVPGGDERSIKTETVVQALGTPAIQIEQTDPRPFIREDRIRPGESLAGALRRLGVSNTLLSSQINALAASNQLKGITAPGTLITVATSAEGSLHSASLHRPGSEIIHTLESTDGKLRITPQTASLDVRTHMQGGVVQSSLFAAMDNAGLPDSIAEELSRIFGDDIDFHTDVRRGDRFNVIYEVLYHQGRAVKTGRILAAEFINQGQRHSAFLFTHPNGDTDYYNTDGRSHKAGFLRSPLEFSRVSSGFSMRLHPVFGTWREHKGVDYAAPHGTAVKATSDGTVEFVGRQNGYGNFVVLRHGDRYTTAYGHLSSFAAGLRQGSKISQGETIGRVGSTGWATGPHLHYELRINNIHQDPLTVRLPDAMPLSGSSLTRFRSQMEPLAASLTRIQAIQAAQLD</sequence>
<organism evidence="10 11">
    <name type="scientific">Zoogloea dura</name>
    <dbReference type="NCBI Taxonomy" id="2728840"/>
    <lineage>
        <taxon>Bacteria</taxon>
        <taxon>Pseudomonadati</taxon>
        <taxon>Pseudomonadota</taxon>
        <taxon>Betaproteobacteria</taxon>
        <taxon>Rhodocyclales</taxon>
        <taxon>Zoogloeaceae</taxon>
        <taxon>Zoogloea</taxon>
    </lineage>
</organism>
<dbReference type="GO" id="GO:0006508">
    <property type="term" value="P:proteolysis"/>
    <property type="evidence" value="ECO:0007669"/>
    <property type="project" value="UniProtKB-KW"/>
</dbReference>
<evidence type="ECO:0000256" key="7">
    <source>
        <dbReference type="ARBA" id="ARBA00023049"/>
    </source>
</evidence>
<dbReference type="AlphaFoldDB" id="A0A848GDK0"/>
<dbReference type="GO" id="GO:0046872">
    <property type="term" value="F:metal ion binding"/>
    <property type="evidence" value="ECO:0007669"/>
    <property type="project" value="UniProtKB-KW"/>
</dbReference>
<dbReference type="GO" id="GO:0030313">
    <property type="term" value="C:cell envelope"/>
    <property type="evidence" value="ECO:0007669"/>
    <property type="project" value="UniProtKB-SubCell"/>
</dbReference>
<dbReference type="InterPro" id="IPR045834">
    <property type="entry name" value="Csd3_N2"/>
</dbReference>
<evidence type="ECO:0000256" key="4">
    <source>
        <dbReference type="ARBA" id="ARBA00022723"/>
    </source>
</evidence>
<evidence type="ECO:0000256" key="1">
    <source>
        <dbReference type="ARBA" id="ARBA00001947"/>
    </source>
</evidence>
<dbReference type="InterPro" id="IPR016047">
    <property type="entry name" value="M23ase_b-sheet_dom"/>
</dbReference>
<keyword evidence="4" id="KW-0479">Metal-binding</keyword>
<evidence type="ECO:0000259" key="9">
    <source>
        <dbReference type="Pfam" id="PF19425"/>
    </source>
</evidence>
<evidence type="ECO:0000259" key="8">
    <source>
        <dbReference type="Pfam" id="PF01551"/>
    </source>
</evidence>
<evidence type="ECO:0000256" key="3">
    <source>
        <dbReference type="ARBA" id="ARBA00022670"/>
    </source>
</evidence>
<reference evidence="10 11" key="1">
    <citation type="submission" date="2020-04" db="EMBL/GenBank/DDBJ databases">
        <title>Zoogloea sp. G-4-1-14 isolated from soil.</title>
        <authorList>
            <person name="Dahal R.H."/>
        </authorList>
    </citation>
    <scope>NUCLEOTIDE SEQUENCE [LARGE SCALE GENOMIC DNA]</scope>
    <source>
        <strain evidence="10 11">G-4-1-14</strain>
    </source>
</reference>
<protein>
    <submittedName>
        <fullName evidence="10">Peptidoglycan DD-metalloendopeptidase family protein</fullName>
    </submittedName>
</protein>
<evidence type="ECO:0000313" key="10">
    <source>
        <dbReference type="EMBL" id="NML28483.1"/>
    </source>
</evidence>
<keyword evidence="11" id="KW-1185">Reference proteome</keyword>
<evidence type="ECO:0000256" key="5">
    <source>
        <dbReference type="ARBA" id="ARBA00022801"/>
    </source>
</evidence>
<evidence type="ECO:0000256" key="6">
    <source>
        <dbReference type="ARBA" id="ARBA00022833"/>
    </source>
</evidence>
<dbReference type="EMBL" id="JABBGA010000028">
    <property type="protein sequence ID" value="NML28483.1"/>
    <property type="molecule type" value="Genomic_DNA"/>
</dbReference>
<keyword evidence="3" id="KW-0645">Protease</keyword>
<comment type="cofactor">
    <cofactor evidence="1">
        <name>Zn(2+)</name>
        <dbReference type="ChEBI" id="CHEBI:29105"/>
    </cofactor>
</comment>
<dbReference type="RefSeq" id="WP_169148012.1">
    <property type="nucleotide sequence ID" value="NZ_JABBGA010000028.1"/>
</dbReference>